<dbReference type="SMART" id="SM01057">
    <property type="entry name" value="Carb_anhydrase"/>
    <property type="match status" value="1"/>
</dbReference>
<dbReference type="PANTHER" id="PTHR18952:SF124">
    <property type="entry name" value="CARBONIC ANHYDRASE 7"/>
    <property type="match status" value="1"/>
</dbReference>
<dbReference type="PROSITE" id="PS00162">
    <property type="entry name" value="ALPHA_CA_1"/>
    <property type="match status" value="1"/>
</dbReference>
<dbReference type="GO" id="GO:0004089">
    <property type="term" value="F:carbonate dehydratase activity"/>
    <property type="evidence" value="ECO:0007669"/>
    <property type="project" value="UniProtKB-UniRule"/>
</dbReference>
<keyword evidence="3" id="KW-0964">Secreted</keyword>
<sequence length="301" mass="34638">MNSNLRSMAILRLTLLVFSVNLIINMGQSKKIHLPARKTHHGFGFDYVKDGIMGPQNWGLFWPDCKGDRQSPINIVNHDALYYPFKLNYLIEGCNFKGMFKNNGHSPTFTLNDKGTQISGIPRFSTDIFELYNFHFHFGHSENDGSEHSVDGKKYAGEMHMVHYNTKYDTFSKAVNKDDGLVVLGIFLEDLNQKFNAFDKFISHYGHKLKYIQGHVKTKFNPFTLLPKKDDSYFYKGSLTTPGCFQSVNWVVFKHPVHISNKTLKTLREMETIYNHEQISKAGNCRPKQPSNGRVVLRNCK</sequence>
<dbReference type="EMBL" id="UYJE01007679">
    <property type="protein sequence ID" value="VDI56959.1"/>
    <property type="molecule type" value="Genomic_DNA"/>
</dbReference>
<gene>
    <name evidence="8" type="ORF">MGAL_10B075480</name>
</gene>
<comment type="function">
    <text evidence="6">Reversible hydration of carbon dioxide.</text>
</comment>
<dbReference type="Proteomes" id="UP000596742">
    <property type="component" value="Unassembled WGS sequence"/>
</dbReference>
<evidence type="ECO:0000256" key="4">
    <source>
        <dbReference type="ARBA" id="ARBA00022723"/>
    </source>
</evidence>
<evidence type="ECO:0000256" key="5">
    <source>
        <dbReference type="ARBA" id="ARBA00022833"/>
    </source>
</evidence>
<keyword evidence="4 6" id="KW-0479">Metal-binding</keyword>
<dbReference type="InterPro" id="IPR018338">
    <property type="entry name" value="Carbonic_anhydrase_a-class_CS"/>
</dbReference>
<dbReference type="OrthoDB" id="6151278at2759"/>
<dbReference type="EC" id="4.2.1.1" evidence="6"/>
<protein>
    <recommendedName>
        <fullName evidence="6">Carbonic anhydrase</fullName>
        <ecNumber evidence="6">4.2.1.1</ecNumber>
    </recommendedName>
</protein>
<dbReference type="CDD" id="cd00326">
    <property type="entry name" value="alpha_CA"/>
    <property type="match status" value="1"/>
</dbReference>
<keyword evidence="5 6" id="KW-0862">Zinc</keyword>
<name>A0A8B6G0I5_MYTGA</name>
<dbReference type="InterPro" id="IPR001148">
    <property type="entry name" value="CA_dom"/>
</dbReference>
<dbReference type="GO" id="GO:0005737">
    <property type="term" value="C:cytoplasm"/>
    <property type="evidence" value="ECO:0007669"/>
    <property type="project" value="TreeGrafter"/>
</dbReference>
<evidence type="ECO:0000256" key="3">
    <source>
        <dbReference type="ARBA" id="ARBA00022525"/>
    </source>
</evidence>
<comment type="catalytic activity">
    <reaction evidence="6">
        <text>hydrogencarbonate + H(+) = CO2 + H2O</text>
        <dbReference type="Rhea" id="RHEA:10748"/>
        <dbReference type="ChEBI" id="CHEBI:15377"/>
        <dbReference type="ChEBI" id="CHEBI:15378"/>
        <dbReference type="ChEBI" id="CHEBI:16526"/>
        <dbReference type="ChEBI" id="CHEBI:17544"/>
        <dbReference type="EC" id="4.2.1.1"/>
    </reaction>
</comment>
<dbReference type="GO" id="GO:0008270">
    <property type="term" value="F:zinc ion binding"/>
    <property type="evidence" value="ECO:0007669"/>
    <property type="project" value="UniProtKB-UniRule"/>
</dbReference>
<comment type="similarity">
    <text evidence="2 6">Belongs to the alpha-carbonic anhydrase family.</text>
</comment>
<dbReference type="PROSITE" id="PS51144">
    <property type="entry name" value="ALPHA_CA_2"/>
    <property type="match status" value="1"/>
</dbReference>
<accession>A0A8B6G0I5</accession>
<reference evidence="8" key="1">
    <citation type="submission" date="2018-11" db="EMBL/GenBank/DDBJ databases">
        <authorList>
            <person name="Alioto T."/>
            <person name="Alioto T."/>
        </authorList>
    </citation>
    <scope>NUCLEOTIDE SEQUENCE</scope>
</reference>
<dbReference type="AlphaFoldDB" id="A0A8B6G0I5"/>
<proteinExistence type="inferred from homology"/>
<evidence type="ECO:0000256" key="2">
    <source>
        <dbReference type="ARBA" id="ARBA00010718"/>
    </source>
</evidence>
<dbReference type="InterPro" id="IPR023561">
    <property type="entry name" value="Carbonic_anhydrase_a-class"/>
</dbReference>
<dbReference type="SUPFAM" id="SSF51069">
    <property type="entry name" value="Carbonic anhydrase"/>
    <property type="match status" value="1"/>
</dbReference>
<comment type="subcellular location">
    <subcellularLocation>
        <location evidence="1">Secreted</location>
    </subcellularLocation>
</comment>
<keyword evidence="6 8" id="KW-0456">Lyase</keyword>
<dbReference type="InterPro" id="IPR036398">
    <property type="entry name" value="CA_dom_sf"/>
</dbReference>
<comment type="caution">
    <text evidence="8">The sequence shown here is derived from an EMBL/GenBank/DDBJ whole genome shotgun (WGS) entry which is preliminary data.</text>
</comment>
<keyword evidence="9" id="KW-1185">Reference proteome</keyword>
<organism evidence="8 9">
    <name type="scientific">Mytilus galloprovincialis</name>
    <name type="common">Mediterranean mussel</name>
    <dbReference type="NCBI Taxonomy" id="29158"/>
    <lineage>
        <taxon>Eukaryota</taxon>
        <taxon>Metazoa</taxon>
        <taxon>Spiralia</taxon>
        <taxon>Lophotrochozoa</taxon>
        <taxon>Mollusca</taxon>
        <taxon>Bivalvia</taxon>
        <taxon>Autobranchia</taxon>
        <taxon>Pteriomorphia</taxon>
        <taxon>Mytilida</taxon>
        <taxon>Mytiloidea</taxon>
        <taxon>Mytilidae</taxon>
        <taxon>Mytilinae</taxon>
        <taxon>Mytilus</taxon>
    </lineage>
</organism>
<evidence type="ECO:0000259" key="7">
    <source>
        <dbReference type="PROSITE" id="PS51144"/>
    </source>
</evidence>
<dbReference type="PANTHER" id="PTHR18952">
    <property type="entry name" value="CARBONIC ANHYDRASE"/>
    <property type="match status" value="1"/>
</dbReference>
<feature type="domain" description="Alpha-carbonic anhydrase" evidence="7">
    <location>
        <begin position="43"/>
        <end position="300"/>
    </location>
</feature>
<dbReference type="Gene3D" id="3.10.200.10">
    <property type="entry name" value="Alpha carbonic anhydrase"/>
    <property type="match status" value="1"/>
</dbReference>
<comment type="cofactor">
    <cofactor evidence="6">
        <name>Zn(2+)</name>
        <dbReference type="ChEBI" id="CHEBI:29105"/>
    </cofactor>
</comment>
<evidence type="ECO:0000313" key="8">
    <source>
        <dbReference type="EMBL" id="VDI56959.1"/>
    </source>
</evidence>
<dbReference type="Pfam" id="PF00194">
    <property type="entry name" value="Carb_anhydrase"/>
    <property type="match status" value="1"/>
</dbReference>
<evidence type="ECO:0000313" key="9">
    <source>
        <dbReference type="Proteomes" id="UP000596742"/>
    </source>
</evidence>
<dbReference type="GO" id="GO:0005576">
    <property type="term" value="C:extracellular region"/>
    <property type="evidence" value="ECO:0007669"/>
    <property type="project" value="UniProtKB-SubCell"/>
</dbReference>
<evidence type="ECO:0000256" key="6">
    <source>
        <dbReference type="RuleBase" id="RU367011"/>
    </source>
</evidence>
<evidence type="ECO:0000256" key="1">
    <source>
        <dbReference type="ARBA" id="ARBA00004613"/>
    </source>
</evidence>